<evidence type="ECO:0000313" key="3">
    <source>
        <dbReference type="Proteomes" id="UP000188879"/>
    </source>
</evidence>
<dbReference type="Proteomes" id="UP000188879">
    <property type="component" value="Unassembled WGS sequence"/>
</dbReference>
<protein>
    <recommendedName>
        <fullName evidence="1">GST N-terminal domain-containing protein</fullName>
    </recommendedName>
</protein>
<dbReference type="Gene3D" id="3.40.30.10">
    <property type="entry name" value="Glutaredoxin"/>
    <property type="match status" value="1"/>
</dbReference>
<sequence length="148" mass="15602">MHGTLLSPFTRKVRVLAAERGLDLPLVAAEVGTHVPLAGPAQDALSALNPLIKIPVLIGVAGGPLYDAAVICAFLDALGPGPRLIPTGVARWPVLRLQALADGMVEAALLCRFEARRPPAQQDPDWIAAQQRRLRQGLDALEAEAAAL</sequence>
<dbReference type="PROSITE" id="PS50404">
    <property type="entry name" value="GST_NTER"/>
    <property type="match status" value="1"/>
</dbReference>
<keyword evidence="3" id="KW-1185">Reference proteome</keyword>
<dbReference type="Pfam" id="PF13409">
    <property type="entry name" value="GST_N_2"/>
    <property type="match status" value="1"/>
</dbReference>
<dbReference type="AlphaFoldDB" id="A0A1V2GVD3"/>
<name>A0A1V2GVD3_9PROT</name>
<dbReference type="InterPro" id="IPR036249">
    <property type="entry name" value="Thioredoxin-like_sf"/>
</dbReference>
<proteinExistence type="predicted"/>
<feature type="domain" description="GST N-terminal" evidence="1">
    <location>
        <begin position="1"/>
        <end position="83"/>
    </location>
</feature>
<evidence type="ECO:0000259" key="1">
    <source>
        <dbReference type="PROSITE" id="PS50404"/>
    </source>
</evidence>
<dbReference type="InterPro" id="IPR004045">
    <property type="entry name" value="Glutathione_S-Trfase_N"/>
</dbReference>
<gene>
    <name evidence="2" type="ORF">BKE38_26000</name>
</gene>
<dbReference type="EMBL" id="MLCO01000336">
    <property type="protein sequence ID" value="ONG45833.1"/>
    <property type="molecule type" value="Genomic_DNA"/>
</dbReference>
<dbReference type="Gene3D" id="1.20.1050.10">
    <property type="match status" value="1"/>
</dbReference>
<reference evidence="2 3" key="1">
    <citation type="submission" date="2016-10" db="EMBL/GenBank/DDBJ databases">
        <title>Draft Genome sequence of Roseomonas sp. strain M3.</title>
        <authorList>
            <person name="Subhash Y."/>
            <person name="Lee S."/>
        </authorList>
    </citation>
    <scope>NUCLEOTIDE SEQUENCE [LARGE SCALE GENOMIC DNA]</scope>
    <source>
        <strain evidence="2 3">M3</strain>
    </source>
</reference>
<evidence type="ECO:0000313" key="2">
    <source>
        <dbReference type="EMBL" id="ONG45833.1"/>
    </source>
</evidence>
<accession>A0A1V2GVD3</accession>
<comment type="caution">
    <text evidence="2">The sequence shown here is derived from an EMBL/GenBank/DDBJ whole genome shotgun (WGS) entry which is preliminary data.</text>
</comment>
<feature type="non-terminal residue" evidence="2">
    <location>
        <position position="148"/>
    </location>
</feature>
<organism evidence="2 3">
    <name type="scientific">Teichococcus deserti</name>
    <dbReference type="NCBI Taxonomy" id="1817963"/>
    <lineage>
        <taxon>Bacteria</taxon>
        <taxon>Pseudomonadati</taxon>
        <taxon>Pseudomonadota</taxon>
        <taxon>Alphaproteobacteria</taxon>
        <taxon>Acetobacterales</taxon>
        <taxon>Roseomonadaceae</taxon>
        <taxon>Roseomonas</taxon>
    </lineage>
</organism>
<dbReference type="SUPFAM" id="SSF52833">
    <property type="entry name" value="Thioredoxin-like"/>
    <property type="match status" value="1"/>
</dbReference>